<dbReference type="Proteomes" id="UP000887565">
    <property type="component" value="Unplaced"/>
</dbReference>
<keyword evidence="1" id="KW-0175">Coiled coil</keyword>
<feature type="coiled-coil region" evidence="1">
    <location>
        <begin position="370"/>
        <end position="474"/>
    </location>
</feature>
<dbReference type="GO" id="GO:0005643">
    <property type="term" value="C:nuclear pore"/>
    <property type="evidence" value="ECO:0007669"/>
    <property type="project" value="TreeGrafter"/>
</dbReference>
<evidence type="ECO:0000313" key="3">
    <source>
        <dbReference type="WBParaSite" id="nRc.2.0.1.t31863-RA"/>
    </source>
</evidence>
<name>A0A915K217_ROMCU</name>
<feature type="coiled-coil region" evidence="1">
    <location>
        <begin position="164"/>
        <end position="336"/>
    </location>
</feature>
<proteinExistence type="predicted"/>
<keyword evidence="2" id="KW-1185">Reference proteome</keyword>
<accession>A0A915K217</accession>
<dbReference type="GO" id="GO:0006406">
    <property type="term" value="P:mRNA export from nucleus"/>
    <property type="evidence" value="ECO:0007669"/>
    <property type="project" value="TreeGrafter"/>
</dbReference>
<evidence type="ECO:0000313" key="2">
    <source>
        <dbReference type="Proteomes" id="UP000887565"/>
    </source>
</evidence>
<dbReference type="AlphaFoldDB" id="A0A915K217"/>
<sequence length="507" mass="59709">MDDTIDIHSVETLKQEKAELEQEFFEVSTRLDETTTKYNEISEACEQLRRQVESLEAERTLKTKHIFNLEGSKDALQSRLAELERKCDFLSQDKTSLTGVLEDRSLQIQSLEDQIRLLQEQLKKELVDKTINQQKLDDVSLIEQSLQHKEKLWAHERELFYEEKVQFKNQIMEREQQIQRLKRENALKILNLQKDVDFAENEKLQHKNDASKYKEENEKLKKQAEELNGKLKEAADHLATIQADHEKEMLCQTKLVTLFKESSEEAEKKVEQLTSCLEDTQALFDEAKNAHFAMREELANVEKEKEEMLKEKDTIIVELKDELEKANELLRSKHRVQLSDEEIAALSPGAAAAGRLIKSGQSLTQIYREHLKLVEELDQQKLENKRLEQYFRELVQDIEEKAPILKQQQNEYYRTVDHLEQVKMQLTAQQDDYQRLLNEKDANLRQLTFAKAELERFQRDNADLTSQVRELLQCIEKVRRGDYDAVTVNRFEQISDSTLNAEDFYLY</sequence>
<dbReference type="GO" id="GO:0017056">
    <property type="term" value="F:structural constituent of nuclear pore"/>
    <property type="evidence" value="ECO:0007669"/>
    <property type="project" value="TreeGrafter"/>
</dbReference>
<protein>
    <submittedName>
        <fullName evidence="3">Uncharacterized protein</fullName>
    </submittedName>
</protein>
<dbReference type="PANTHER" id="PTHR18898:SF2">
    <property type="entry name" value="NUCLEOPROTEIN TPR"/>
    <property type="match status" value="1"/>
</dbReference>
<organism evidence="2 3">
    <name type="scientific">Romanomermis culicivorax</name>
    <name type="common">Nematode worm</name>
    <dbReference type="NCBI Taxonomy" id="13658"/>
    <lineage>
        <taxon>Eukaryota</taxon>
        <taxon>Metazoa</taxon>
        <taxon>Ecdysozoa</taxon>
        <taxon>Nematoda</taxon>
        <taxon>Enoplea</taxon>
        <taxon>Dorylaimia</taxon>
        <taxon>Mermithida</taxon>
        <taxon>Mermithoidea</taxon>
        <taxon>Mermithidae</taxon>
        <taxon>Romanomermis</taxon>
    </lineage>
</organism>
<evidence type="ECO:0000256" key="1">
    <source>
        <dbReference type="SAM" id="Coils"/>
    </source>
</evidence>
<dbReference type="WBParaSite" id="nRc.2.0.1.t31863-RA">
    <property type="protein sequence ID" value="nRc.2.0.1.t31863-RA"/>
    <property type="gene ID" value="nRc.2.0.1.g31863"/>
</dbReference>
<dbReference type="PANTHER" id="PTHR18898">
    <property type="entry name" value="NUCLEOPROTEIN TPR-RELATED"/>
    <property type="match status" value="1"/>
</dbReference>
<feature type="coiled-coil region" evidence="1">
    <location>
        <begin position="10"/>
        <end position="128"/>
    </location>
</feature>
<dbReference type="GO" id="GO:1901673">
    <property type="term" value="P:regulation of mitotic spindle assembly"/>
    <property type="evidence" value="ECO:0007669"/>
    <property type="project" value="TreeGrafter"/>
</dbReference>
<reference evidence="3" key="1">
    <citation type="submission" date="2022-11" db="UniProtKB">
        <authorList>
            <consortium name="WormBaseParasite"/>
        </authorList>
    </citation>
    <scope>IDENTIFICATION</scope>
</reference>
<dbReference type="OMA" id="NECEIRT"/>